<keyword evidence="1" id="KW-0732">Signal</keyword>
<sequence>MRARAASLVSLALLCSCSAFSWEHDADHLIESALNITRGHGGECAIGVGCGVVAGWLFRKLQGAIVTAAVVGALGTGLALHQNWVTPDGVHAGARVAVRALQETASAHAGSLDMDGDGSLTLEDSKLMGSKVSPFVQRHPGFAGGVVGGLAFAQRLL</sequence>
<protein>
    <recommendedName>
        <fullName evidence="3">EF-hand domain-containing protein</fullName>
    </recommendedName>
</protein>
<feature type="signal peptide" evidence="1">
    <location>
        <begin position="1"/>
        <end position="19"/>
    </location>
</feature>
<proteinExistence type="predicted"/>
<evidence type="ECO:0008006" key="3">
    <source>
        <dbReference type="Google" id="ProtNLM"/>
    </source>
</evidence>
<evidence type="ECO:0000256" key="1">
    <source>
        <dbReference type="SAM" id="SignalP"/>
    </source>
</evidence>
<evidence type="ECO:0000313" key="2">
    <source>
        <dbReference type="EMBL" id="CAE0552479.1"/>
    </source>
</evidence>
<reference evidence="2" key="1">
    <citation type="submission" date="2021-01" db="EMBL/GenBank/DDBJ databases">
        <authorList>
            <person name="Corre E."/>
            <person name="Pelletier E."/>
            <person name="Niang G."/>
            <person name="Scheremetjew M."/>
            <person name="Finn R."/>
            <person name="Kale V."/>
            <person name="Holt S."/>
            <person name="Cochrane G."/>
            <person name="Meng A."/>
            <person name="Brown T."/>
            <person name="Cohen L."/>
        </authorList>
    </citation>
    <scope>NUCLEOTIDE SEQUENCE</scope>
    <source>
        <strain evidence="2">379</strain>
    </source>
</reference>
<feature type="chain" id="PRO_5030885665" description="EF-hand domain-containing protein" evidence="1">
    <location>
        <begin position="20"/>
        <end position="157"/>
    </location>
</feature>
<name>A0A7S3SEK8_EMIHU</name>
<organism evidence="2">
    <name type="scientific">Emiliania huxleyi</name>
    <name type="common">Coccolithophore</name>
    <name type="synonym">Pontosphaera huxleyi</name>
    <dbReference type="NCBI Taxonomy" id="2903"/>
    <lineage>
        <taxon>Eukaryota</taxon>
        <taxon>Haptista</taxon>
        <taxon>Haptophyta</taxon>
        <taxon>Prymnesiophyceae</taxon>
        <taxon>Isochrysidales</taxon>
        <taxon>Noelaerhabdaceae</taxon>
        <taxon>Emiliania</taxon>
    </lineage>
</organism>
<accession>A0A7S3SEK8</accession>
<gene>
    <name evidence="2" type="ORF">EHUX00137_LOCUS19417</name>
</gene>
<dbReference type="EMBL" id="HBIR01025258">
    <property type="protein sequence ID" value="CAE0552479.1"/>
    <property type="molecule type" value="Transcribed_RNA"/>
</dbReference>
<dbReference type="AlphaFoldDB" id="A0A7S3SEK8"/>
<dbReference type="PROSITE" id="PS51257">
    <property type="entry name" value="PROKAR_LIPOPROTEIN"/>
    <property type="match status" value="1"/>
</dbReference>